<feature type="compositionally biased region" description="Acidic residues" evidence="1">
    <location>
        <begin position="47"/>
        <end position="56"/>
    </location>
</feature>
<organism evidence="3 4">
    <name type="scientific">Prauserella rugosa</name>
    <dbReference type="NCBI Taxonomy" id="43354"/>
    <lineage>
        <taxon>Bacteria</taxon>
        <taxon>Bacillati</taxon>
        <taxon>Actinomycetota</taxon>
        <taxon>Actinomycetes</taxon>
        <taxon>Pseudonocardiales</taxon>
        <taxon>Pseudonocardiaceae</taxon>
        <taxon>Prauserella</taxon>
    </lineage>
</organism>
<dbReference type="EMBL" id="VLJV01000001">
    <property type="protein sequence ID" value="TWH21184.1"/>
    <property type="molecule type" value="Genomic_DNA"/>
</dbReference>
<dbReference type="PROSITE" id="PS51257">
    <property type="entry name" value="PROKAR_LIPOPROTEIN"/>
    <property type="match status" value="1"/>
</dbReference>
<keyword evidence="4" id="KW-1185">Reference proteome</keyword>
<evidence type="ECO:0008006" key="5">
    <source>
        <dbReference type="Google" id="ProtNLM"/>
    </source>
</evidence>
<dbReference type="RefSeq" id="WP_051757768.1">
    <property type="nucleotide sequence ID" value="NZ_JOIJ01000007.1"/>
</dbReference>
<feature type="region of interest" description="Disordered" evidence="1">
    <location>
        <begin position="29"/>
        <end position="59"/>
    </location>
</feature>
<name>A0A660CFJ8_9PSEU</name>
<accession>A0A660CFJ8</accession>
<proteinExistence type="predicted"/>
<comment type="caution">
    <text evidence="3">The sequence shown here is derived from an EMBL/GenBank/DDBJ whole genome shotgun (WGS) entry which is preliminary data.</text>
</comment>
<feature type="chain" id="PRO_5024827463" description="Lipoprotein" evidence="2">
    <location>
        <begin position="28"/>
        <end position="211"/>
    </location>
</feature>
<evidence type="ECO:0000313" key="4">
    <source>
        <dbReference type="Proteomes" id="UP000317303"/>
    </source>
</evidence>
<dbReference type="AlphaFoldDB" id="A0A660CFJ8"/>
<evidence type="ECO:0000313" key="3">
    <source>
        <dbReference type="EMBL" id="TWH21184.1"/>
    </source>
</evidence>
<protein>
    <recommendedName>
        <fullName evidence="5">Lipoprotein</fullName>
    </recommendedName>
</protein>
<reference evidence="3 4" key="1">
    <citation type="submission" date="2019-07" db="EMBL/GenBank/DDBJ databases">
        <title>R&amp;d 2014.</title>
        <authorList>
            <person name="Klenk H.-P."/>
        </authorList>
    </citation>
    <scope>NUCLEOTIDE SEQUENCE [LARGE SCALE GENOMIC DNA]</scope>
    <source>
        <strain evidence="3 4">DSM 43194</strain>
    </source>
</reference>
<feature type="signal peptide" evidence="2">
    <location>
        <begin position="1"/>
        <end position="27"/>
    </location>
</feature>
<evidence type="ECO:0000256" key="1">
    <source>
        <dbReference type="SAM" id="MobiDB-lite"/>
    </source>
</evidence>
<sequence length="211" mass="21940">MGARRFAAIGVVSGVLGVALLAGCGQASDTRSAAQRTGTTGPTSSDDRDDRDEDGDAAGGRAAVSWVEHYCQAAAEVVHSASRMPDIDTSTPQRTTATSAELLTVMIDGLDSALERLGNLGELRVEGAKRLRHSTIETYTAVRDHAADAQRALREKGADAVGAVRETLDRIGGLELVGGLDDVPTLREASTRADTCVQLTSGGRTSIAPHS</sequence>
<keyword evidence="2" id="KW-0732">Signal</keyword>
<evidence type="ECO:0000256" key="2">
    <source>
        <dbReference type="SAM" id="SignalP"/>
    </source>
</evidence>
<dbReference type="OrthoDB" id="3637233at2"/>
<dbReference type="Proteomes" id="UP000317303">
    <property type="component" value="Unassembled WGS sequence"/>
</dbReference>
<gene>
    <name evidence="3" type="ORF">JD82_03039</name>
</gene>